<dbReference type="OrthoDB" id="9763643at2"/>
<comment type="caution">
    <text evidence="1">The sequence shown here is derived from an EMBL/GenBank/DDBJ whole genome shotgun (WGS) entry which is preliminary data.</text>
</comment>
<dbReference type="RefSeq" id="WP_144987381.1">
    <property type="nucleotide sequence ID" value="NZ_VNJK01000001.1"/>
</dbReference>
<evidence type="ECO:0000313" key="2">
    <source>
        <dbReference type="Proteomes" id="UP000318102"/>
    </source>
</evidence>
<dbReference type="Pfam" id="PF08481">
    <property type="entry name" value="GBS_Bsp-like"/>
    <property type="match status" value="4"/>
</dbReference>
<dbReference type="Gene3D" id="2.60.40.3760">
    <property type="match status" value="4"/>
</dbReference>
<organism evidence="1 2">
    <name type="scientific">Paenibacillus agilis</name>
    <dbReference type="NCBI Taxonomy" id="3020863"/>
    <lineage>
        <taxon>Bacteria</taxon>
        <taxon>Bacillati</taxon>
        <taxon>Bacillota</taxon>
        <taxon>Bacilli</taxon>
        <taxon>Bacillales</taxon>
        <taxon>Paenibacillaceae</taxon>
        <taxon>Paenibacillus</taxon>
    </lineage>
</organism>
<accession>A0A559IX18</accession>
<protein>
    <submittedName>
        <fullName evidence="1">Uncharacterized protein</fullName>
    </submittedName>
</protein>
<proteinExistence type="predicted"/>
<keyword evidence="2" id="KW-1185">Reference proteome</keyword>
<evidence type="ECO:0000313" key="1">
    <source>
        <dbReference type="EMBL" id="TVX92175.1"/>
    </source>
</evidence>
<reference evidence="1 2" key="1">
    <citation type="submission" date="2019-07" db="EMBL/GenBank/DDBJ databases">
        <authorList>
            <person name="Kim J."/>
        </authorList>
    </citation>
    <scope>NUCLEOTIDE SEQUENCE [LARGE SCALE GENOMIC DNA]</scope>
    <source>
        <strain evidence="1 2">N4</strain>
    </source>
</reference>
<sequence>MKTFNLHINKNKRSQSTIFIFTFMMLLIVTIAFQVSVHPVSAAPAVQVDATNSIMVNTDNTKGSVYIYDGDQKLHTTFQNGKTIIKQNDLKGNLIKRYVQADKLVFSTSNASISLYIKANPTTTHEVKVHTRKDKSKPNYIETSATKLGNGVWKAVIPMEKYLYGEEFFESTIYINGASIKQLEFKVVETVQTDYKSVVSLKDEFIKIQISGVASTVSKVEFPTWTIANGQDDLKWIQGQKIDHDKWEVNIPFSGHNYELGSYVTHIYSHDKDGNERYIAGIGYEAVGGVKYPAQSKLQDLSHDVYVYGVDPNVKQVEFPTWTLQNEQDDIEWIQGEKVASGVWKGTVVYKKHKDEVGTYVTHVYGDKKGIDGSVKVAVDENIKVTAPQRVELKEGHYQVRISGLSKDIKNVYFPTWTDKNGQDDLLHPWAKGIREQNGDWVYTVDFRNHNYESGKYHTHGYSEDKYGNTRIISITEVHAEPSVKFKNTVRLDEQWYDLYVYGVDHAAKKVEFPTWTAFQGQDDIKWIQGEKISEGVWRGRVKLSDHNNEKGIYHNHIYIDQIMFQAHDVQVK</sequence>
<dbReference type="Proteomes" id="UP000318102">
    <property type="component" value="Unassembled WGS sequence"/>
</dbReference>
<name>A0A559IX18_9BACL</name>
<dbReference type="AlphaFoldDB" id="A0A559IX18"/>
<dbReference type="EMBL" id="VNJK01000001">
    <property type="protein sequence ID" value="TVX92175.1"/>
    <property type="molecule type" value="Genomic_DNA"/>
</dbReference>
<dbReference type="InterPro" id="IPR013688">
    <property type="entry name" value="GBS_Bsp-like"/>
</dbReference>
<gene>
    <name evidence="1" type="ORF">FPZ44_03355</name>
</gene>